<dbReference type="AlphaFoldDB" id="A0A8B9NTJ3"/>
<evidence type="ECO:0000313" key="3">
    <source>
        <dbReference type="Proteomes" id="UP000694424"/>
    </source>
</evidence>
<evidence type="ECO:0000313" key="2">
    <source>
        <dbReference type="Ensembl" id="ENSAOWP00000000195.1"/>
    </source>
</evidence>
<proteinExistence type="predicted"/>
<dbReference type="Ensembl" id="ENSAOWT00000000242.1">
    <property type="protein sequence ID" value="ENSAOWP00000000195.1"/>
    <property type="gene ID" value="ENSAOWG00000000166.1"/>
</dbReference>
<dbReference type="Proteomes" id="UP000694424">
    <property type="component" value="Unplaced"/>
</dbReference>
<evidence type="ECO:0000256" key="1">
    <source>
        <dbReference type="SAM" id="MobiDB-lite"/>
    </source>
</evidence>
<sequence>MESPPVQVGAAPRVQISQLLSLLHQGQFQPKTNHRGNKYTAKNGSRAAGLDTDCLSTKDSGHGESEAEDRDSENGFDLSMQQLVGEELETLLDPQQLPAVSLAFTSLSILVESTLMPSTFLHCLLLC</sequence>
<keyword evidence="3" id="KW-1185">Reference proteome</keyword>
<reference evidence="2" key="2">
    <citation type="submission" date="2025-09" db="UniProtKB">
        <authorList>
            <consortium name="Ensembl"/>
        </authorList>
    </citation>
    <scope>IDENTIFICATION</scope>
</reference>
<accession>A0A8B9NTJ3</accession>
<reference evidence="2" key="1">
    <citation type="submission" date="2025-08" db="UniProtKB">
        <authorList>
            <consortium name="Ensembl"/>
        </authorList>
    </citation>
    <scope>IDENTIFICATION</scope>
</reference>
<name>A0A8B9NTJ3_APTOW</name>
<protein>
    <submittedName>
        <fullName evidence="2">Protocadherin 12</fullName>
    </submittedName>
</protein>
<feature type="region of interest" description="Disordered" evidence="1">
    <location>
        <begin position="27"/>
        <end position="75"/>
    </location>
</feature>
<organism evidence="2 3">
    <name type="scientific">Apteryx owenii</name>
    <name type="common">Little spotted kiwi</name>
    <dbReference type="NCBI Taxonomy" id="8824"/>
    <lineage>
        <taxon>Eukaryota</taxon>
        <taxon>Metazoa</taxon>
        <taxon>Chordata</taxon>
        <taxon>Craniata</taxon>
        <taxon>Vertebrata</taxon>
        <taxon>Euteleostomi</taxon>
        <taxon>Archelosauria</taxon>
        <taxon>Archosauria</taxon>
        <taxon>Dinosauria</taxon>
        <taxon>Saurischia</taxon>
        <taxon>Theropoda</taxon>
        <taxon>Coelurosauria</taxon>
        <taxon>Aves</taxon>
        <taxon>Palaeognathae</taxon>
        <taxon>Apterygiformes</taxon>
        <taxon>Apterygidae</taxon>
        <taxon>Apteryx</taxon>
    </lineage>
</organism>